<reference evidence="1 3" key="2">
    <citation type="journal article" date="2014" name="BMC Genomics">
        <title>An improved genome release (version Mt4.0) for the model legume Medicago truncatula.</title>
        <authorList>
            <person name="Tang H."/>
            <person name="Krishnakumar V."/>
            <person name="Bidwell S."/>
            <person name="Rosen B."/>
            <person name="Chan A."/>
            <person name="Zhou S."/>
            <person name="Gentzbittel L."/>
            <person name="Childs K.L."/>
            <person name="Yandell M."/>
            <person name="Gundlach H."/>
            <person name="Mayer K.F."/>
            <person name="Schwartz D.C."/>
            <person name="Town C.D."/>
        </authorList>
    </citation>
    <scope>GENOME REANNOTATION</scope>
    <source>
        <strain evidence="1">A17</strain>
        <strain evidence="2 3">cv. Jemalong A17</strain>
    </source>
</reference>
<evidence type="ECO:0000313" key="3">
    <source>
        <dbReference type="Proteomes" id="UP000002051"/>
    </source>
</evidence>
<name>A0A072TP14_MEDTR</name>
<protein>
    <submittedName>
        <fullName evidence="1">NB-ARC domain disease resistance protein</fullName>
    </submittedName>
</protein>
<dbReference type="InterPro" id="IPR042197">
    <property type="entry name" value="Apaf_helical"/>
</dbReference>
<organism evidence="1 3">
    <name type="scientific">Medicago truncatula</name>
    <name type="common">Barrel medic</name>
    <name type="synonym">Medicago tribuloides</name>
    <dbReference type="NCBI Taxonomy" id="3880"/>
    <lineage>
        <taxon>Eukaryota</taxon>
        <taxon>Viridiplantae</taxon>
        <taxon>Streptophyta</taxon>
        <taxon>Embryophyta</taxon>
        <taxon>Tracheophyta</taxon>
        <taxon>Spermatophyta</taxon>
        <taxon>Magnoliopsida</taxon>
        <taxon>eudicotyledons</taxon>
        <taxon>Gunneridae</taxon>
        <taxon>Pentapetalae</taxon>
        <taxon>rosids</taxon>
        <taxon>fabids</taxon>
        <taxon>Fabales</taxon>
        <taxon>Fabaceae</taxon>
        <taxon>Papilionoideae</taxon>
        <taxon>50 kb inversion clade</taxon>
        <taxon>NPAAA clade</taxon>
        <taxon>Hologalegina</taxon>
        <taxon>IRL clade</taxon>
        <taxon>Trifolieae</taxon>
        <taxon>Medicago</taxon>
    </lineage>
</organism>
<sequence length="120" mass="14332">MDVAVYCKKSSFIEVHELQPLTEEKSFDLFNKKAFQFDLEGCCPKELIDISFEIARKCKGLPLAIVEFSENRGNKKNRMRRDIRRKLGLEIFLRETAFWRKREKTREEENQEREAADHSF</sequence>
<dbReference type="AlphaFoldDB" id="A0A072TP14"/>
<dbReference type="SUPFAM" id="SSF52540">
    <property type="entry name" value="P-loop containing nucleoside triphosphate hydrolases"/>
    <property type="match status" value="1"/>
</dbReference>
<evidence type="ECO:0000313" key="1">
    <source>
        <dbReference type="EMBL" id="KEH15305.1"/>
    </source>
</evidence>
<gene>
    <name evidence="1" type="ORF">MTR_1439s0010</name>
</gene>
<dbReference type="EnsemblPlants" id="KEH15305">
    <property type="protein sequence ID" value="KEH15305"/>
    <property type="gene ID" value="MTR_1439s0010"/>
</dbReference>
<keyword evidence="3" id="KW-1185">Reference proteome</keyword>
<reference evidence="1 3" key="1">
    <citation type="journal article" date="2011" name="Nature">
        <title>The Medicago genome provides insight into the evolution of rhizobial symbioses.</title>
        <authorList>
            <person name="Young N.D."/>
            <person name="Debelle F."/>
            <person name="Oldroyd G.E."/>
            <person name="Geurts R."/>
            <person name="Cannon S.B."/>
            <person name="Udvardi M.K."/>
            <person name="Benedito V.A."/>
            <person name="Mayer K.F."/>
            <person name="Gouzy J."/>
            <person name="Schoof H."/>
            <person name="Van de Peer Y."/>
            <person name="Proost S."/>
            <person name="Cook D.R."/>
            <person name="Meyers B.C."/>
            <person name="Spannagl M."/>
            <person name="Cheung F."/>
            <person name="De Mita S."/>
            <person name="Krishnakumar V."/>
            <person name="Gundlach H."/>
            <person name="Zhou S."/>
            <person name="Mudge J."/>
            <person name="Bharti A.K."/>
            <person name="Murray J.D."/>
            <person name="Naoumkina M.A."/>
            <person name="Rosen B."/>
            <person name="Silverstein K.A."/>
            <person name="Tang H."/>
            <person name="Rombauts S."/>
            <person name="Zhao P.X."/>
            <person name="Zhou P."/>
            <person name="Barbe V."/>
            <person name="Bardou P."/>
            <person name="Bechner M."/>
            <person name="Bellec A."/>
            <person name="Berger A."/>
            <person name="Berges H."/>
            <person name="Bidwell S."/>
            <person name="Bisseling T."/>
            <person name="Choisne N."/>
            <person name="Couloux A."/>
            <person name="Denny R."/>
            <person name="Deshpande S."/>
            <person name="Dai X."/>
            <person name="Doyle J.J."/>
            <person name="Dudez A.M."/>
            <person name="Farmer A.D."/>
            <person name="Fouteau S."/>
            <person name="Franken C."/>
            <person name="Gibelin C."/>
            <person name="Gish J."/>
            <person name="Goldstein S."/>
            <person name="Gonzalez A.J."/>
            <person name="Green P.J."/>
            <person name="Hallab A."/>
            <person name="Hartog M."/>
            <person name="Hua A."/>
            <person name="Humphray S.J."/>
            <person name="Jeong D.H."/>
            <person name="Jing Y."/>
            <person name="Jocker A."/>
            <person name="Kenton S.M."/>
            <person name="Kim D.J."/>
            <person name="Klee K."/>
            <person name="Lai H."/>
            <person name="Lang C."/>
            <person name="Lin S."/>
            <person name="Macmil S.L."/>
            <person name="Magdelenat G."/>
            <person name="Matthews L."/>
            <person name="McCorrison J."/>
            <person name="Monaghan E.L."/>
            <person name="Mun J.H."/>
            <person name="Najar F.Z."/>
            <person name="Nicholson C."/>
            <person name="Noirot C."/>
            <person name="O'Bleness M."/>
            <person name="Paule C.R."/>
            <person name="Poulain J."/>
            <person name="Prion F."/>
            <person name="Qin B."/>
            <person name="Qu C."/>
            <person name="Retzel E.F."/>
            <person name="Riddle C."/>
            <person name="Sallet E."/>
            <person name="Samain S."/>
            <person name="Samson N."/>
            <person name="Sanders I."/>
            <person name="Saurat O."/>
            <person name="Scarpelli C."/>
            <person name="Schiex T."/>
            <person name="Segurens B."/>
            <person name="Severin A.J."/>
            <person name="Sherrier D.J."/>
            <person name="Shi R."/>
            <person name="Sims S."/>
            <person name="Singer S.R."/>
            <person name="Sinharoy S."/>
            <person name="Sterck L."/>
            <person name="Viollet A."/>
            <person name="Wang B.B."/>
            <person name="Wang K."/>
            <person name="Wang M."/>
            <person name="Wang X."/>
            <person name="Warfsmann J."/>
            <person name="Weissenbach J."/>
            <person name="White D.D."/>
            <person name="White J.D."/>
            <person name="Wiley G.B."/>
            <person name="Wincker P."/>
            <person name="Xing Y."/>
            <person name="Yang L."/>
            <person name="Yao Z."/>
            <person name="Ying F."/>
            <person name="Zhai J."/>
            <person name="Zhou L."/>
            <person name="Zuber A."/>
            <person name="Denarie J."/>
            <person name="Dixon R.A."/>
            <person name="May G.D."/>
            <person name="Schwartz D.C."/>
            <person name="Rogers J."/>
            <person name="Quetier F."/>
            <person name="Town C.D."/>
            <person name="Roe B.A."/>
        </authorList>
    </citation>
    <scope>NUCLEOTIDE SEQUENCE [LARGE SCALE GENOMIC DNA]</scope>
    <source>
        <strain evidence="1">A17</strain>
        <strain evidence="2 3">cv. Jemalong A17</strain>
    </source>
</reference>
<dbReference type="InterPro" id="IPR027417">
    <property type="entry name" value="P-loop_NTPase"/>
</dbReference>
<dbReference type="STRING" id="3880.A0A072TP14"/>
<dbReference type="Proteomes" id="UP000002051">
    <property type="component" value="Unassembled WGS sequence"/>
</dbReference>
<dbReference type="Gene3D" id="1.10.8.430">
    <property type="entry name" value="Helical domain of apoptotic protease-activating factors"/>
    <property type="match status" value="1"/>
</dbReference>
<accession>A0A072TP14</accession>
<proteinExistence type="predicted"/>
<reference evidence="2" key="3">
    <citation type="submission" date="2015-06" db="UniProtKB">
        <authorList>
            <consortium name="EnsemblPlants"/>
        </authorList>
    </citation>
    <scope>IDENTIFICATION</scope>
    <source>
        <strain evidence="2">cv. Jemalong A17</strain>
    </source>
</reference>
<evidence type="ECO:0000313" key="2">
    <source>
        <dbReference type="EnsemblPlants" id="KEH15305"/>
    </source>
</evidence>
<dbReference type="EMBL" id="KL404163">
    <property type="protein sequence ID" value="KEH15305.1"/>
    <property type="molecule type" value="Genomic_DNA"/>
</dbReference>
<dbReference type="HOGENOM" id="CLU_2053173_0_0_1"/>
<dbReference type="GO" id="GO:0043531">
    <property type="term" value="F:ADP binding"/>
    <property type="evidence" value="ECO:0007669"/>
    <property type="project" value="InterPro"/>
</dbReference>